<proteinExistence type="predicted"/>
<keyword evidence="2" id="KW-0472">Membrane</keyword>
<dbReference type="Proteomes" id="UP000663872">
    <property type="component" value="Unassembled WGS sequence"/>
</dbReference>
<keyword evidence="3" id="KW-0732">Signal</keyword>
<gene>
    <name evidence="4" type="ORF">GRG538_LOCUS13892</name>
</gene>
<comment type="caution">
    <text evidence="4">The sequence shown here is derived from an EMBL/GenBank/DDBJ whole genome shotgun (WGS) entry which is preliminary data.</text>
</comment>
<dbReference type="AlphaFoldDB" id="A0A818DFE4"/>
<evidence type="ECO:0000256" key="3">
    <source>
        <dbReference type="SAM" id="SignalP"/>
    </source>
</evidence>
<feature type="transmembrane region" description="Helical" evidence="2">
    <location>
        <begin position="36"/>
        <end position="58"/>
    </location>
</feature>
<evidence type="ECO:0000256" key="2">
    <source>
        <dbReference type="SAM" id="Phobius"/>
    </source>
</evidence>
<feature type="signal peptide" evidence="3">
    <location>
        <begin position="1"/>
        <end position="24"/>
    </location>
</feature>
<feature type="compositionally biased region" description="Pro residues" evidence="1">
    <location>
        <begin position="95"/>
        <end position="109"/>
    </location>
</feature>
<protein>
    <recommendedName>
        <fullName evidence="6">Cysteine and tyrosine-rich protein 1</fullName>
    </recommendedName>
</protein>
<organism evidence="4 5">
    <name type="scientific">Rotaria socialis</name>
    <dbReference type="NCBI Taxonomy" id="392032"/>
    <lineage>
        <taxon>Eukaryota</taxon>
        <taxon>Metazoa</taxon>
        <taxon>Spiralia</taxon>
        <taxon>Gnathifera</taxon>
        <taxon>Rotifera</taxon>
        <taxon>Eurotatoria</taxon>
        <taxon>Bdelloidea</taxon>
        <taxon>Philodinida</taxon>
        <taxon>Philodinidae</taxon>
        <taxon>Rotaria</taxon>
    </lineage>
</organism>
<feature type="region of interest" description="Disordered" evidence="1">
    <location>
        <begin position="88"/>
        <end position="119"/>
    </location>
</feature>
<name>A0A818DFE4_9BILA</name>
<keyword evidence="2" id="KW-1133">Transmembrane helix</keyword>
<feature type="chain" id="PRO_5033053909" description="Cysteine and tyrosine-rich protein 1" evidence="3">
    <location>
        <begin position="25"/>
        <end position="119"/>
    </location>
</feature>
<evidence type="ECO:0000313" key="5">
    <source>
        <dbReference type="Proteomes" id="UP000663872"/>
    </source>
</evidence>
<keyword evidence="2" id="KW-0812">Transmembrane</keyword>
<reference evidence="4" key="1">
    <citation type="submission" date="2021-02" db="EMBL/GenBank/DDBJ databases">
        <authorList>
            <person name="Nowell W R."/>
        </authorList>
    </citation>
    <scope>NUCLEOTIDE SEQUENCE</scope>
</reference>
<evidence type="ECO:0000313" key="4">
    <source>
        <dbReference type="EMBL" id="CAF3446471.1"/>
    </source>
</evidence>
<evidence type="ECO:0000256" key="1">
    <source>
        <dbReference type="SAM" id="MobiDB-lite"/>
    </source>
</evidence>
<sequence>MKAFYIHILLVTLISLCAEGRTSGSSSSSRSVSGPIVAAIVLSSVFGFVIIMILIIYCNKKINKRMGILPMQSNVPVYGQGNPYAPPSYNRLPPYGQPPAYPQPSPYPSPFYQENQQKV</sequence>
<accession>A0A818DFE4</accession>
<dbReference type="EMBL" id="CAJNYT010002080">
    <property type="protein sequence ID" value="CAF3446471.1"/>
    <property type="molecule type" value="Genomic_DNA"/>
</dbReference>
<evidence type="ECO:0008006" key="6">
    <source>
        <dbReference type="Google" id="ProtNLM"/>
    </source>
</evidence>